<proteinExistence type="predicted"/>
<gene>
    <name evidence="2" type="ORF">FJTKL_13226</name>
</gene>
<protein>
    <submittedName>
        <fullName evidence="2">Uncharacterized protein</fullName>
    </submittedName>
</protein>
<evidence type="ECO:0000313" key="3">
    <source>
        <dbReference type="Proteomes" id="UP001600888"/>
    </source>
</evidence>
<dbReference type="Gene3D" id="2.120.10.80">
    <property type="entry name" value="Kelch-type beta propeller"/>
    <property type="match status" value="1"/>
</dbReference>
<dbReference type="SUPFAM" id="SSF117281">
    <property type="entry name" value="Kelch motif"/>
    <property type="match status" value="1"/>
</dbReference>
<name>A0ABR4EB65_9PEZI</name>
<reference evidence="2 3" key="1">
    <citation type="submission" date="2024-03" db="EMBL/GenBank/DDBJ databases">
        <title>A high-quality draft genome sequence of Diaporthe vaccinii, a causative agent of upright dieback and viscid rot disease in cranberry plants.</title>
        <authorList>
            <person name="Sarrasin M."/>
            <person name="Lang B.F."/>
            <person name="Burger G."/>
        </authorList>
    </citation>
    <scope>NUCLEOTIDE SEQUENCE [LARGE SCALE GENOMIC DNA]</scope>
    <source>
        <strain evidence="2 3">IS7</strain>
    </source>
</reference>
<dbReference type="InterPro" id="IPR015915">
    <property type="entry name" value="Kelch-typ_b-propeller"/>
</dbReference>
<evidence type="ECO:0000313" key="2">
    <source>
        <dbReference type="EMBL" id="KAL2279679.1"/>
    </source>
</evidence>
<accession>A0ABR4EB65</accession>
<dbReference type="Proteomes" id="UP001600888">
    <property type="component" value="Unassembled WGS sequence"/>
</dbReference>
<keyword evidence="3" id="KW-1185">Reference proteome</keyword>
<keyword evidence="1" id="KW-0732">Signal</keyword>
<comment type="caution">
    <text evidence="2">The sequence shown here is derived from an EMBL/GenBank/DDBJ whole genome shotgun (WGS) entry which is preliminary data.</text>
</comment>
<feature type="signal peptide" evidence="1">
    <location>
        <begin position="1"/>
        <end position="16"/>
    </location>
</feature>
<organism evidence="2 3">
    <name type="scientific">Diaporthe vaccinii</name>
    <dbReference type="NCBI Taxonomy" id="105482"/>
    <lineage>
        <taxon>Eukaryota</taxon>
        <taxon>Fungi</taxon>
        <taxon>Dikarya</taxon>
        <taxon>Ascomycota</taxon>
        <taxon>Pezizomycotina</taxon>
        <taxon>Sordariomycetes</taxon>
        <taxon>Sordariomycetidae</taxon>
        <taxon>Diaporthales</taxon>
        <taxon>Diaporthaceae</taxon>
        <taxon>Diaporthe</taxon>
        <taxon>Diaporthe eres species complex</taxon>
    </lineage>
</organism>
<sequence>MEQLLVWSWAVGVALANPMHSRSELRSRQVDGAVSENVFLRRAYHSSAVLNGRAYIDGGEFSYSSSSGATYQYSSTLLSIDLSADFEPDTVPYTSIAKPSGVPDLNRAGIWVDQASGLLYTGFAGSSSDFGDAPTVSQGLWSFKPSDDGATGTWTNLNDTTDEYFTTQPRHFAGPVASGNGTGYFLGGQILDNGTEVPVSGGPESAHPWFSIGLPTLFRPPTHILQNSYTIYLKKGITRLRA</sequence>
<dbReference type="EMBL" id="JBAWTH010000073">
    <property type="protein sequence ID" value="KAL2279679.1"/>
    <property type="molecule type" value="Genomic_DNA"/>
</dbReference>
<evidence type="ECO:0000256" key="1">
    <source>
        <dbReference type="SAM" id="SignalP"/>
    </source>
</evidence>
<feature type="chain" id="PRO_5046464929" evidence="1">
    <location>
        <begin position="17"/>
        <end position="242"/>
    </location>
</feature>